<keyword evidence="4 7" id="KW-0472">Membrane</keyword>
<keyword evidence="3 7" id="KW-1133">Transmembrane helix</keyword>
<dbReference type="EMBL" id="JARXRN010000028">
    <property type="protein sequence ID" value="MDH5831372.1"/>
    <property type="molecule type" value="Genomic_DNA"/>
</dbReference>
<keyword evidence="1 7" id="KW-1003">Cell membrane</keyword>
<name>A0ABT6JLF4_9GAMM</name>
<dbReference type="RefSeq" id="WP_280603049.1">
    <property type="nucleotide sequence ID" value="NZ_JARXRN010000028.1"/>
</dbReference>
<protein>
    <recommendedName>
        <fullName evidence="7">Flagellar protein</fullName>
    </recommendedName>
</protein>
<keyword evidence="2 7" id="KW-0812">Transmembrane</keyword>
<evidence type="ECO:0000256" key="7">
    <source>
        <dbReference type="RuleBase" id="RU362064"/>
    </source>
</evidence>
<evidence type="ECO:0000256" key="3">
    <source>
        <dbReference type="ARBA" id="ARBA00022989"/>
    </source>
</evidence>
<evidence type="ECO:0000256" key="8">
    <source>
        <dbReference type="SAM" id="MobiDB-lite"/>
    </source>
</evidence>
<gene>
    <name evidence="9" type="primary">fliO</name>
    <name evidence="9" type="ORF">QFW80_12700</name>
</gene>
<accession>A0ABT6JLF4</accession>
<evidence type="ECO:0000256" key="5">
    <source>
        <dbReference type="ARBA" id="ARBA00023143"/>
    </source>
</evidence>
<dbReference type="NCBIfam" id="TIGR03500">
    <property type="entry name" value="FliO_TIGR"/>
    <property type="match status" value="1"/>
</dbReference>
<dbReference type="InterPro" id="IPR022781">
    <property type="entry name" value="Flagellar_biosynth_FliO"/>
</dbReference>
<dbReference type="InterPro" id="IPR052205">
    <property type="entry name" value="FliO/MopB"/>
</dbReference>
<evidence type="ECO:0000256" key="6">
    <source>
        <dbReference type="ARBA" id="ARBA00037937"/>
    </source>
</evidence>
<dbReference type="Pfam" id="PF04347">
    <property type="entry name" value="FliO"/>
    <property type="match status" value="1"/>
</dbReference>
<evidence type="ECO:0000256" key="2">
    <source>
        <dbReference type="ARBA" id="ARBA00022692"/>
    </source>
</evidence>
<reference evidence="9 10" key="1">
    <citation type="submission" date="2023-04" db="EMBL/GenBank/DDBJ databases">
        <title>Luteimonas sp. M1R5S18.</title>
        <authorList>
            <person name="Sun J.-Q."/>
        </authorList>
    </citation>
    <scope>NUCLEOTIDE SEQUENCE [LARGE SCALE GENOMIC DNA]</scope>
    <source>
        <strain evidence="9 10">M1R5S18</strain>
    </source>
</reference>
<feature type="transmembrane region" description="Helical" evidence="7">
    <location>
        <begin position="45"/>
        <end position="66"/>
    </location>
</feature>
<evidence type="ECO:0000256" key="1">
    <source>
        <dbReference type="ARBA" id="ARBA00022475"/>
    </source>
</evidence>
<comment type="subcellular location">
    <subcellularLocation>
        <location evidence="7">Cell membrane</location>
    </subcellularLocation>
    <subcellularLocation>
        <location evidence="7">Bacterial flagellum basal body</location>
    </subcellularLocation>
</comment>
<keyword evidence="9" id="KW-0282">Flagellum</keyword>
<evidence type="ECO:0000256" key="4">
    <source>
        <dbReference type="ARBA" id="ARBA00023136"/>
    </source>
</evidence>
<organism evidence="9 10">
    <name type="scientific">Luteimonas rhizosphaericola</name>
    <dbReference type="NCBI Taxonomy" id="3042024"/>
    <lineage>
        <taxon>Bacteria</taxon>
        <taxon>Pseudomonadati</taxon>
        <taxon>Pseudomonadota</taxon>
        <taxon>Gammaproteobacteria</taxon>
        <taxon>Lysobacterales</taxon>
        <taxon>Lysobacteraceae</taxon>
        <taxon>Luteimonas</taxon>
    </lineage>
</organism>
<evidence type="ECO:0000313" key="10">
    <source>
        <dbReference type="Proteomes" id="UP001156831"/>
    </source>
</evidence>
<comment type="similarity">
    <text evidence="6 7">Belongs to the FliO/MopB family.</text>
</comment>
<keyword evidence="10" id="KW-1185">Reference proteome</keyword>
<comment type="caution">
    <text evidence="9">The sequence shown here is derived from an EMBL/GenBank/DDBJ whole genome shotgun (WGS) entry which is preliminary data.</text>
</comment>
<evidence type="ECO:0000313" key="9">
    <source>
        <dbReference type="EMBL" id="MDH5831372.1"/>
    </source>
</evidence>
<proteinExistence type="inferred from homology"/>
<keyword evidence="9" id="KW-0966">Cell projection</keyword>
<dbReference type="PANTHER" id="PTHR38766">
    <property type="entry name" value="FLAGELLAR PROTEIN FLIO"/>
    <property type="match status" value="1"/>
</dbReference>
<dbReference type="Proteomes" id="UP001156831">
    <property type="component" value="Unassembled WGS sequence"/>
</dbReference>
<dbReference type="PANTHER" id="PTHR38766:SF1">
    <property type="entry name" value="FLAGELLAR PROTEIN FLIO"/>
    <property type="match status" value="1"/>
</dbReference>
<feature type="region of interest" description="Disordered" evidence="8">
    <location>
        <begin position="1"/>
        <end position="38"/>
    </location>
</feature>
<keyword evidence="5 7" id="KW-0975">Bacterial flagellum</keyword>
<keyword evidence="9" id="KW-0969">Cilium</keyword>
<sequence>MPAADATARALASTDAPRAAATATTTAQAGTPAAAPQSPASVGTLGGAVFALVLVVALILVLSWLAKRMPGMGGGAGAHPSLRIVGALALGPRDRLVVVEVGETQLLLGVGAGGTRTLHTLDQPLPAAAAKSTPAFAQLLARHLGKKS</sequence>